<reference evidence="3 4" key="1">
    <citation type="submission" date="2024-09" db="EMBL/GenBank/DDBJ databases">
        <authorList>
            <person name="Sun Q."/>
            <person name="Mori K."/>
        </authorList>
    </citation>
    <scope>NUCLEOTIDE SEQUENCE [LARGE SCALE GENOMIC DNA]</scope>
    <source>
        <strain evidence="3 4">JCM 13519</strain>
    </source>
</reference>
<keyword evidence="4" id="KW-1185">Reference proteome</keyword>
<gene>
    <name evidence="3" type="ORF">ACFFPI_16675</name>
</gene>
<dbReference type="InterPro" id="IPR049945">
    <property type="entry name" value="AAA_22"/>
</dbReference>
<sequence>MTISPREIERQLPRTCQKISFAVEYAREGNIDVLEHRDSRASGLTELLIIAEADWLKPPALEQVRDYYDRHTMGVILIGMPGIEKRFAHHYRTLSTEELTFVLTNRWQELGLSIDPQDFTDAEAIAAVARITNRNFRLIQRLFTQIARIRDINELNSITKEASKQPAKPCANAATAPYNAAKYTPNTAENYSHRRNTSPETPSEILLPTPRPAHAIMAAAVNGKGSDLRKHQLRKN</sequence>
<dbReference type="EMBL" id="JBHMBH010000038">
    <property type="protein sequence ID" value="MFB9715735.1"/>
    <property type="molecule type" value="Genomic_DNA"/>
</dbReference>
<evidence type="ECO:0000313" key="4">
    <source>
        <dbReference type="Proteomes" id="UP001589536"/>
    </source>
</evidence>
<dbReference type="Pfam" id="PF13401">
    <property type="entry name" value="AAA_22"/>
    <property type="match status" value="1"/>
</dbReference>
<evidence type="ECO:0000259" key="2">
    <source>
        <dbReference type="Pfam" id="PF13401"/>
    </source>
</evidence>
<name>A0ABV5UU80_9MICC</name>
<evidence type="ECO:0000313" key="3">
    <source>
        <dbReference type="EMBL" id="MFB9715735.1"/>
    </source>
</evidence>
<dbReference type="Proteomes" id="UP001589536">
    <property type="component" value="Unassembled WGS sequence"/>
</dbReference>
<dbReference type="RefSeq" id="WP_376954841.1">
    <property type="nucleotide sequence ID" value="NZ_JBHMBH010000038.1"/>
</dbReference>
<proteinExistence type="predicted"/>
<feature type="region of interest" description="Disordered" evidence="1">
    <location>
        <begin position="186"/>
        <end position="205"/>
    </location>
</feature>
<organism evidence="3 4">
    <name type="scientific">Arthrobacter methylotrophus</name>
    <dbReference type="NCBI Taxonomy" id="121291"/>
    <lineage>
        <taxon>Bacteria</taxon>
        <taxon>Bacillati</taxon>
        <taxon>Actinomycetota</taxon>
        <taxon>Actinomycetes</taxon>
        <taxon>Micrococcales</taxon>
        <taxon>Micrococcaceae</taxon>
        <taxon>Arthrobacter</taxon>
    </lineage>
</organism>
<accession>A0ABV5UU80</accession>
<evidence type="ECO:0000256" key="1">
    <source>
        <dbReference type="SAM" id="MobiDB-lite"/>
    </source>
</evidence>
<protein>
    <submittedName>
        <fullName evidence="3">AAA family ATPase</fullName>
    </submittedName>
</protein>
<feature type="domain" description="ORC1/DEAH AAA+ ATPase" evidence="2">
    <location>
        <begin position="37"/>
        <end position="87"/>
    </location>
</feature>
<comment type="caution">
    <text evidence="3">The sequence shown here is derived from an EMBL/GenBank/DDBJ whole genome shotgun (WGS) entry which is preliminary data.</text>
</comment>